<name>Q4UB98_THEAN</name>
<dbReference type="OMA" id="RFIVMRE"/>
<sequence length="248" mass="29290">MVLSMIRLHIFSILHWLCLLYHNFYMVHNTSMKWIKNWRPYDNIFAKTTKILDDLNDAINFDKFPPNRTPNLFIDGFIDTLSGFEGPLNFKLFKGNSIPTELFNEFFALTRSNMKHLYNISKFNGGWNDRRKSSEIKYHKTHIIALFTKDSLIGFTSYRFIVMRENQDPAPVLYVYELQIKDSYRSRGLGRFFISLLELVARSARCKKLMCTVLTANDRALSFYSEKCRFVADESDPNNKYRVLKLEL</sequence>
<dbReference type="GO" id="GO:0005737">
    <property type="term" value="C:cytoplasm"/>
    <property type="evidence" value="ECO:0007669"/>
    <property type="project" value="UniProtKB-SubCell"/>
</dbReference>
<comment type="similarity">
    <text evidence="3">Belongs to the acetyltransferase family. NAA40 subfamily.</text>
</comment>
<evidence type="ECO:0000259" key="13">
    <source>
        <dbReference type="PROSITE" id="PS51186"/>
    </source>
</evidence>
<dbReference type="GO" id="GO:0043998">
    <property type="term" value="F:histone H2A acetyltransferase activity"/>
    <property type="evidence" value="ECO:0007669"/>
    <property type="project" value="InterPro"/>
</dbReference>
<protein>
    <recommendedName>
        <fullName evidence="5">N-alpha-acetyltransferase 40</fullName>
        <ecNumber evidence="4">2.3.1.257</ecNumber>
    </recommendedName>
</protein>
<evidence type="ECO:0000256" key="3">
    <source>
        <dbReference type="ARBA" id="ARBA00008870"/>
    </source>
</evidence>
<dbReference type="InterPro" id="IPR000182">
    <property type="entry name" value="GNAT_dom"/>
</dbReference>
<keyword evidence="6" id="KW-0963">Cytoplasm</keyword>
<dbReference type="Pfam" id="PF00583">
    <property type="entry name" value="Acetyltransf_1"/>
    <property type="match status" value="1"/>
</dbReference>
<comment type="catalytic activity">
    <reaction evidence="10">
        <text>N-terminal L-seryl-[histone H2A] + acetyl-CoA = N-terminal N(alpha)-acetyl-L-seryl-[histone H2A] + CoA + H(+)</text>
        <dbReference type="Rhea" id="RHEA:50600"/>
        <dbReference type="Rhea" id="RHEA-COMP:12742"/>
        <dbReference type="Rhea" id="RHEA-COMP:12744"/>
        <dbReference type="ChEBI" id="CHEBI:15378"/>
        <dbReference type="ChEBI" id="CHEBI:57287"/>
        <dbReference type="ChEBI" id="CHEBI:57288"/>
        <dbReference type="ChEBI" id="CHEBI:64738"/>
        <dbReference type="ChEBI" id="CHEBI:83690"/>
        <dbReference type="EC" id="2.3.1.257"/>
    </reaction>
</comment>
<keyword evidence="12" id="KW-0812">Transmembrane</keyword>
<dbReference type="RefSeq" id="XP_955379.1">
    <property type="nucleotide sequence ID" value="XM_950286.1"/>
</dbReference>
<evidence type="ECO:0000256" key="1">
    <source>
        <dbReference type="ARBA" id="ARBA00004123"/>
    </source>
</evidence>
<proteinExistence type="inferred from homology"/>
<dbReference type="InParanoid" id="Q4UB98"/>
<dbReference type="Proteomes" id="UP000001950">
    <property type="component" value="Chromosome 3"/>
</dbReference>
<comment type="subcellular location">
    <subcellularLocation>
        <location evidence="2">Cytoplasm</location>
    </subcellularLocation>
    <subcellularLocation>
        <location evidence="1">Nucleus</location>
    </subcellularLocation>
</comment>
<evidence type="ECO:0000256" key="4">
    <source>
        <dbReference type="ARBA" id="ARBA00012950"/>
    </source>
</evidence>
<feature type="transmembrane region" description="Helical" evidence="12">
    <location>
        <begin position="6"/>
        <end position="27"/>
    </location>
</feature>
<evidence type="ECO:0000256" key="12">
    <source>
        <dbReference type="SAM" id="Phobius"/>
    </source>
</evidence>
<keyword evidence="12" id="KW-0472">Membrane</keyword>
<evidence type="ECO:0000313" key="15">
    <source>
        <dbReference type="Proteomes" id="UP000001950"/>
    </source>
</evidence>
<dbReference type="PROSITE" id="PS51186">
    <property type="entry name" value="GNAT"/>
    <property type="match status" value="1"/>
</dbReference>
<dbReference type="VEuPathDB" id="PiroplasmaDB:TA17725"/>
<dbReference type="CDD" id="cd04301">
    <property type="entry name" value="NAT_SF"/>
    <property type="match status" value="1"/>
</dbReference>
<evidence type="ECO:0000256" key="6">
    <source>
        <dbReference type="ARBA" id="ARBA00022490"/>
    </source>
</evidence>
<dbReference type="PANTHER" id="PTHR20531">
    <property type="entry name" value="N-ALPHA-ACETYLTRANSFERASE 40"/>
    <property type="match status" value="1"/>
</dbReference>
<accession>Q4UB98</accession>
<keyword evidence="7" id="KW-0808">Transferase</keyword>
<keyword evidence="9" id="KW-0012">Acyltransferase</keyword>
<dbReference type="EMBL" id="CR940352">
    <property type="protein sequence ID" value="CAI75903.1"/>
    <property type="molecule type" value="Genomic_DNA"/>
</dbReference>
<dbReference type="eggNOG" id="KOG2488">
    <property type="taxonomic scope" value="Eukaryota"/>
</dbReference>
<gene>
    <name evidence="14" type="ORF">TA17725</name>
</gene>
<dbReference type="STRING" id="5874.Q4UB98"/>
<dbReference type="InterPro" id="IPR039949">
    <property type="entry name" value="NAA40"/>
</dbReference>
<feature type="domain" description="N-acetyltransferase" evidence="13">
    <location>
        <begin position="104"/>
        <end position="248"/>
    </location>
</feature>
<evidence type="ECO:0000256" key="10">
    <source>
        <dbReference type="ARBA" id="ARBA00047821"/>
    </source>
</evidence>
<dbReference type="EC" id="2.3.1.257" evidence="4"/>
<evidence type="ECO:0000256" key="2">
    <source>
        <dbReference type="ARBA" id="ARBA00004496"/>
    </source>
</evidence>
<comment type="catalytic activity">
    <reaction evidence="11">
        <text>N-terminal L-seryl-[histone H4] + acetyl-CoA = N-terminal N(alpha)-acetyl-L-seryl-[histone H4] + CoA + H(+)</text>
        <dbReference type="Rhea" id="RHEA:50596"/>
        <dbReference type="Rhea" id="RHEA-COMP:12740"/>
        <dbReference type="Rhea" id="RHEA-COMP:12743"/>
        <dbReference type="ChEBI" id="CHEBI:15378"/>
        <dbReference type="ChEBI" id="CHEBI:57287"/>
        <dbReference type="ChEBI" id="CHEBI:57288"/>
        <dbReference type="ChEBI" id="CHEBI:64738"/>
        <dbReference type="ChEBI" id="CHEBI:83690"/>
        <dbReference type="EC" id="2.3.1.257"/>
    </reaction>
</comment>
<evidence type="ECO:0000313" key="14">
    <source>
        <dbReference type="EMBL" id="CAI75903.1"/>
    </source>
</evidence>
<evidence type="ECO:0000256" key="9">
    <source>
        <dbReference type="ARBA" id="ARBA00023315"/>
    </source>
</evidence>
<evidence type="ECO:0000256" key="8">
    <source>
        <dbReference type="ARBA" id="ARBA00023242"/>
    </source>
</evidence>
<evidence type="ECO:0000256" key="7">
    <source>
        <dbReference type="ARBA" id="ARBA00022679"/>
    </source>
</evidence>
<evidence type="ECO:0000256" key="11">
    <source>
        <dbReference type="ARBA" id="ARBA00049524"/>
    </source>
</evidence>
<dbReference type="GO" id="GO:0010485">
    <property type="term" value="F:histone H4 acetyltransferase activity"/>
    <property type="evidence" value="ECO:0007669"/>
    <property type="project" value="InterPro"/>
</dbReference>
<dbReference type="GeneID" id="3865169"/>
<dbReference type="SUPFAM" id="SSF55729">
    <property type="entry name" value="Acyl-CoA N-acyltransferases (Nat)"/>
    <property type="match status" value="1"/>
</dbReference>
<evidence type="ECO:0000256" key="5">
    <source>
        <dbReference type="ARBA" id="ARBA00015043"/>
    </source>
</evidence>
<dbReference type="GO" id="GO:0005634">
    <property type="term" value="C:nucleus"/>
    <property type="evidence" value="ECO:0007669"/>
    <property type="project" value="UniProtKB-SubCell"/>
</dbReference>
<keyword evidence="8" id="KW-0539">Nucleus</keyword>
<reference evidence="14 15" key="1">
    <citation type="journal article" date="2005" name="Science">
        <title>Genome of the host-cell transforming parasite Theileria annulata compared with T. parva.</title>
        <authorList>
            <person name="Pain A."/>
            <person name="Renauld H."/>
            <person name="Berriman M."/>
            <person name="Murphy L."/>
            <person name="Yeats C.A."/>
            <person name="Weir W."/>
            <person name="Kerhornou A."/>
            <person name="Aslett M."/>
            <person name="Bishop R."/>
            <person name="Bouchier C."/>
            <person name="Cochet M."/>
            <person name="Coulson R.M.R."/>
            <person name="Cronin A."/>
            <person name="de Villiers E.P."/>
            <person name="Fraser A."/>
            <person name="Fosker N."/>
            <person name="Gardner M."/>
            <person name="Goble A."/>
            <person name="Griffiths-Jones S."/>
            <person name="Harris D.E."/>
            <person name="Katzer F."/>
            <person name="Larke N."/>
            <person name="Lord A."/>
            <person name="Maser P."/>
            <person name="McKellar S."/>
            <person name="Mooney P."/>
            <person name="Morton F."/>
            <person name="Nene V."/>
            <person name="O'Neil S."/>
            <person name="Price C."/>
            <person name="Quail M.A."/>
            <person name="Rabbinowitsch E."/>
            <person name="Rawlings N.D."/>
            <person name="Rutter S."/>
            <person name="Saunders D."/>
            <person name="Seeger K."/>
            <person name="Shah T."/>
            <person name="Squares R."/>
            <person name="Squares S."/>
            <person name="Tivey A."/>
            <person name="Walker A.R."/>
            <person name="Woodward J."/>
            <person name="Dobbelaere D.A.E."/>
            <person name="Langsley G."/>
            <person name="Rajandream M.A."/>
            <person name="McKeever D."/>
            <person name="Shiels B."/>
            <person name="Tait A."/>
            <person name="Barrell B.G."/>
            <person name="Hall N."/>
        </authorList>
    </citation>
    <scope>NUCLEOTIDE SEQUENCE [LARGE SCALE GENOMIC DNA]</scope>
    <source>
        <strain evidence="15">Ankara</strain>
    </source>
</reference>
<dbReference type="AlphaFoldDB" id="Q4UB98"/>
<dbReference type="GO" id="GO:1990189">
    <property type="term" value="F:protein N-terminal-serine acetyltransferase activity"/>
    <property type="evidence" value="ECO:0007669"/>
    <property type="project" value="UniProtKB-EC"/>
</dbReference>
<dbReference type="KEGG" id="tan:TA17725"/>
<dbReference type="OrthoDB" id="424551at2759"/>
<dbReference type="Gene3D" id="3.40.630.30">
    <property type="match status" value="1"/>
</dbReference>
<dbReference type="InterPro" id="IPR016181">
    <property type="entry name" value="Acyl_CoA_acyltransferase"/>
</dbReference>
<organism evidence="14 15">
    <name type="scientific">Theileria annulata</name>
    <dbReference type="NCBI Taxonomy" id="5874"/>
    <lineage>
        <taxon>Eukaryota</taxon>
        <taxon>Sar</taxon>
        <taxon>Alveolata</taxon>
        <taxon>Apicomplexa</taxon>
        <taxon>Aconoidasida</taxon>
        <taxon>Piroplasmida</taxon>
        <taxon>Theileriidae</taxon>
        <taxon>Theileria</taxon>
    </lineage>
</organism>
<keyword evidence="15" id="KW-1185">Reference proteome</keyword>
<keyword evidence="12" id="KW-1133">Transmembrane helix</keyword>
<dbReference type="PANTHER" id="PTHR20531:SF1">
    <property type="entry name" value="N-ALPHA-ACETYLTRANSFERASE 40"/>
    <property type="match status" value="1"/>
</dbReference>